<protein>
    <submittedName>
        <fullName evidence="2">Uncharacterized protein</fullName>
    </submittedName>
</protein>
<accession>A0A0C2WI60</accession>
<dbReference type="HOGENOM" id="CLU_1586057_0_0_1"/>
<reference evidence="2 3" key="1">
    <citation type="submission" date="2014-04" db="EMBL/GenBank/DDBJ databases">
        <title>Evolutionary Origins and Diversification of the Mycorrhizal Mutualists.</title>
        <authorList>
            <consortium name="DOE Joint Genome Institute"/>
            <consortium name="Mycorrhizal Genomics Consortium"/>
            <person name="Kohler A."/>
            <person name="Kuo A."/>
            <person name="Nagy L.G."/>
            <person name="Floudas D."/>
            <person name="Copeland A."/>
            <person name="Barry K.W."/>
            <person name="Cichocki N."/>
            <person name="Veneault-Fourrey C."/>
            <person name="LaButti K."/>
            <person name="Lindquist E.A."/>
            <person name="Lipzen A."/>
            <person name="Lundell T."/>
            <person name="Morin E."/>
            <person name="Murat C."/>
            <person name="Riley R."/>
            <person name="Ohm R."/>
            <person name="Sun H."/>
            <person name="Tunlid A."/>
            <person name="Henrissat B."/>
            <person name="Grigoriev I.V."/>
            <person name="Hibbett D.S."/>
            <person name="Martin F."/>
        </authorList>
    </citation>
    <scope>NUCLEOTIDE SEQUENCE [LARGE SCALE GENOMIC DNA]</scope>
    <source>
        <strain evidence="2 3">Koide BX008</strain>
    </source>
</reference>
<evidence type="ECO:0000313" key="2">
    <source>
        <dbReference type="EMBL" id="KIL61182.1"/>
    </source>
</evidence>
<gene>
    <name evidence="2" type="ORF">M378DRAFT_13630</name>
</gene>
<sequence>MVKGKASKSDTGQKANALGPPTIQVDKTLPELPREESFGRRTKAKMQGFLSNNNLVLIRRTLCRDRFAIKIGAIDREAVQVAVKEAEQKVEAMNTMGGGLQKGADLGPQAGTTFDTVYKASNILDPLKVFDSVVKGLGDVHPYVKVALSVLSWASQVCINIADFSSKR</sequence>
<dbReference type="Proteomes" id="UP000054549">
    <property type="component" value="Unassembled WGS sequence"/>
</dbReference>
<keyword evidence="3" id="KW-1185">Reference proteome</keyword>
<name>A0A0C2WI60_AMAMK</name>
<dbReference type="EMBL" id="KN818287">
    <property type="protein sequence ID" value="KIL61182.1"/>
    <property type="molecule type" value="Genomic_DNA"/>
</dbReference>
<dbReference type="AlphaFoldDB" id="A0A0C2WI60"/>
<evidence type="ECO:0000256" key="1">
    <source>
        <dbReference type="SAM" id="MobiDB-lite"/>
    </source>
</evidence>
<feature type="region of interest" description="Disordered" evidence="1">
    <location>
        <begin position="1"/>
        <end position="34"/>
    </location>
</feature>
<evidence type="ECO:0000313" key="3">
    <source>
        <dbReference type="Proteomes" id="UP000054549"/>
    </source>
</evidence>
<dbReference type="OrthoDB" id="2693510at2759"/>
<dbReference type="InParanoid" id="A0A0C2WI60"/>
<organism evidence="2 3">
    <name type="scientific">Amanita muscaria (strain Koide BX008)</name>
    <dbReference type="NCBI Taxonomy" id="946122"/>
    <lineage>
        <taxon>Eukaryota</taxon>
        <taxon>Fungi</taxon>
        <taxon>Dikarya</taxon>
        <taxon>Basidiomycota</taxon>
        <taxon>Agaricomycotina</taxon>
        <taxon>Agaricomycetes</taxon>
        <taxon>Agaricomycetidae</taxon>
        <taxon>Agaricales</taxon>
        <taxon>Pluteineae</taxon>
        <taxon>Amanitaceae</taxon>
        <taxon>Amanita</taxon>
    </lineage>
</organism>
<proteinExistence type="predicted"/>